<dbReference type="EMBL" id="LJZO01000022">
    <property type="protein sequence ID" value="ROV95850.1"/>
    <property type="molecule type" value="Genomic_DNA"/>
</dbReference>
<feature type="chain" id="PRO_5019138207" description="Mid2 domain-containing protein" evidence="7">
    <location>
        <begin position="24"/>
        <end position="291"/>
    </location>
</feature>
<feature type="region of interest" description="Disordered" evidence="5">
    <location>
        <begin position="201"/>
        <end position="227"/>
    </location>
</feature>
<dbReference type="OrthoDB" id="5367645at2759"/>
<evidence type="ECO:0000313" key="8">
    <source>
        <dbReference type="EMBL" id="ROV95850.1"/>
    </source>
</evidence>
<evidence type="ECO:0000256" key="5">
    <source>
        <dbReference type="SAM" id="MobiDB-lite"/>
    </source>
</evidence>
<dbReference type="GO" id="GO:0016020">
    <property type="term" value="C:membrane"/>
    <property type="evidence" value="ECO:0007669"/>
    <property type="project" value="UniProtKB-SubCell"/>
</dbReference>
<sequence length="291" mass="30825">MLRLRHLTAATSLLLSSITATLASDTIQFLYPADSGLTYHYLDRVDVSYESNYSAPYLYTWCVLDDDIQGAQSDRPDAYNATTEITLQFTSDVDDLECWFNLREADVDSSDELGTNSAHWTYVNTTREGGPATLGLPTATGTPVSTPTASTITTTTVTASAVPSSSGLSTGAKAGIGVGIAIGIVAIAAMAGAFLFRRRKRRNHGGTDPGGVGGRASPPPFTGMAELEDQKGPAELGVVIPSAAAMNGKYAPVAPESPQELPADYMSSETARHELSATVDREHREDREGTE</sequence>
<evidence type="ECO:0000256" key="4">
    <source>
        <dbReference type="ARBA" id="ARBA00023136"/>
    </source>
</evidence>
<accession>A0A423VXT8</accession>
<evidence type="ECO:0008006" key="10">
    <source>
        <dbReference type="Google" id="ProtNLM"/>
    </source>
</evidence>
<keyword evidence="4 6" id="KW-0472">Membrane</keyword>
<evidence type="ECO:0000256" key="3">
    <source>
        <dbReference type="ARBA" id="ARBA00022989"/>
    </source>
</evidence>
<keyword evidence="3 6" id="KW-1133">Transmembrane helix</keyword>
<dbReference type="Proteomes" id="UP000284375">
    <property type="component" value="Unassembled WGS sequence"/>
</dbReference>
<keyword evidence="2 6" id="KW-0812">Transmembrane</keyword>
<dbReference type="PANTHER" id="PTHR15549">
    <property type="entry name" value="PAIRED IMMUNOGLOBULIN-LIKE TYPE 2 RECEPTOR"/>
    <property type="match status" value="1"/>
</dbReference>
<keyword evidence="7" id="KW-0732">Signal</keyword>
<keyword evidence="9" id="KW-1185">Reference proteome</keyword>
<feature type="compositionally biased region" description="Basic and acidic residues" evidence="5">
    <location>
        <begin position="270"/>
        <end position="291"/>
    </location>
</feature>
<dbReference type="AlphaFoldDB" id="A0A423VXT8"/>
<reference evidence="8 9" key="1">
    <citation type="submission" date="2015-09" db="EMBL/GenBank/DDBJ databases">
        <title>Host preference determinants of Valsa canker pathogens revealed by comparative genomics.</title>
        <authorList>
            <person name="Yin Z."/>
            <person name="Huang L."/>
        </authorList>
    </citation>
    <scope>NUCLEOTIDE SEQUENCE [LARGE SCALE GENOMIC DNA]</scope>
    <source>
        <strain evidence="8 9">YSFL</strain>
    </source>
</reference>
<feature type="region of interest" description="Disordered" evidence="5">
    <location>
        <begin position="131"/>
        <end position="150"/>
    </location>
</feature>
<evidence type="ECO:0000256" key="6">
    <source>
        <dbReference type="SAM" id="Phobius"/>
    </source>
</evidence>
<dbReference type="PANTHER" id="PTHR15549:SF6">
    <property type="entry name" value="MID2 DOMAIN-CONTAINING PROTEIN"/>
    <property type="match status" value="1"/>
</dbReference>
<organism evidence="8 9">
    <name type="scientific">Cytospora chrysosperma</name>
    <name type="common">Cytospora canker fungus</name>
    <name type="synonym">Sphaeria chrysosperma</name>
    <dbReference type="NCBI Taxonomy" id="252740"/>
    <lineage>
        <taxon>Eukaryota</taxon>
        <taxon>Fungi</taxon>
        <taxon>Dikarya</taxon>
        <taxon>Ascomycota</taxon>
        <taxon>Pezizomycotina</taxon>
        <taxon>Sordariomycetes</taxon>
        <taxon>Sordariomycetidae</taxon>
        <taxon>Diaporthales</taxon>
        <taxon>Cytosporaceae</taxon>
        <taxon>Cytospora</taxon>
    </lineage>
</organism>
<comment type="caution">
    <text evidence="8">The sequence shown here is derived from an EMBL/GenBank/DDBJ whole genome shotgun (WGS) entry which is preliminary data.</text>
</comment>
<proteinExistence type="predicted"/>
<dbReference type="InterPro" id="IPR051694">
    <property type="entry name" value="Immunoregulatory_rcpt-like"/>
</dbReference>
<evidence type="ECO:0000256" key="1">
    <source>
        <dbReference type="ARBA" id="ARBA00004167"/>
    </source>
</evidence>
<protein>
    <recommendedName>
        <fullName evidence="10">Mid2 domain-containing protein</fullName>
    </recommendedName>
</protein>
<dbReference type="GO" id="GO:0071944">
    <property type="term" value="C:cell periphery"/>
    <property type="evidence" value="ECO:0007669"/>
    <property type="project" value="UniProtKB-ARBA"/>
</dbReference>
<evidence type="ECO:0000256" key="7">
    <source>
        <dbReference type="SAM" id="SignalP"/>
    </source>
</evidence>
<comment type="subcellular location">
    <subcellularLocation>
        <location evidence="1">Membrane</location>
        <topology evidence="1">Single-pass membrane protein</topology>
    </subcellularLocation>
</comment>
<feature type="transmembrane region" description="Helical" evidence="6">
    <location>
        <begin position="174"/>
        <end position="196"/>
    </location>
</feature>
<evidence type="ECO:0000256" key="2">
    <source>
        <dbReference type="ARBA" id="ARBA00022692"/>
    </source>
</evidence>
<feature type="signal peptide" evidence="7">
    <location>
        <begin position="1"/>
        <end position="23"/>
    </location>
</feature>
<gene>
    <name evidence="8" type="ORF">VSDG_05133</name>
</gene>
<feature type="region of interest" description="Disordered" evidence="5">
    <location>
        <begin position="251"/>
        <end position="291"/>
    </location>
</feature>
<evidence type="ECO:0000313" key="9">
    <source>
        <dbReference type="Proteomes" id="UP000284375"/>
    </source>
</evidence>
<name>A0A423VXT8_CYTCH</name>